<evidence type="ECO:0000313" key="8">
    <source>
        <dbReference type="Proteomes" id="UP000324222"/>
    </source>
</evidence>
<evidence type="ECO:0000256" key="3">
    <source>
        <dbReference type="ARBA" id="ARBA00022827"/>
    </source>
</evidence>
<dbReference type="GO" id="GO:0001735">
    <property type="term" value="F:prenylcysteine oxidase activity"/>
    <property type="evidence" value="ECO:0007669"/>
    <property type="project" value="InterPro"/>
</dbReference>
<dbReference type="GO" id="GO:0030327">
    <property type="term" value="P:prenylated protein catabolic process"/>
    <property type="evidence" value="ECO:0007669"/>
    <property type="project" value="TreeGrafter"/>
</dbReference>
<evidence type="ECO:0000259" key="6">
    <source>
        <dbReference type="Pfam" id="PF07156"/>
    </source>
</evidence>
<sequence>MASMNAWRDGDEVAIRPSCLTPHLTAAAAAADCHDTDVGSFQSLMIYKLQYEGQAFKDVASLLSAMSKEMLRMTQMSTTDWLIEQGFSSLTINELVMSALQCNYGQTPEMHAFVGRYEIQGILVIRPFTVRVIANSNSVNQYPILKVQPTDSPI</sequence>
<proteinExistence type="predicted"/>
<dbReference type="Proteomes" id="UP000324222">
    <property type="component" value="Unassembled WGS sequence"/>
</dbReference>
<dbReference type="InterPro" id="IPR010795">
    <property type="entry name" value="Prenylcys_lyase"/>
</dbReference>
<keyword evidence="2" id="KW-0285">Flavoprotein</keyword>
<dbReference type="Pfam" id="PF07156">
    <property type="entry name" value="Prenylcys_lyase"/>
    <property type="match status" value="1"/>
</dbReference>
<reference evidence="7 8" key="1">
    <citation type="submission" date="2019-05" db="EMBL/GenBank/DDBJ databases">
        <title>Another draft genome of Portunus trituberculatus and its Hox gene families provides insights of decapod evolution.</title>
        <authorList>
            <person name="Jeong J.-H."/>
            <person name="Song I."/>
            <person name="Kim S."/>
            <person name="Choi T."/>
            <person name="Kim D."/>
            <person name="Ryu S."/>
            <person name="Kim W."/>
        </authorList>
    </citation>
    <scope>NUCLEOTIDE SEQUENCE [LARGE SCALE GENOMIC DNA]</scope>
    <source>
        <tissue evidence="7">Muscle</tissue>
    </source>
</reference>
<keyword evidence="3" id="KW-0274">FAD</keyword>
<comment type="caution">
    <text evidence="7">The sequence shown here is derived from an EMBL/GenBank/DDBJ whole genome shotgun (WGS) entry which is preliminary data.</text>
</comment>
<accession>A0A5B7DM31</accession>
<dbReference type="InterPro" id="IPR017046">
    <property type="entry name" value="Prenylcysteine_Oxase1"/>
</dbReference>
<evidence type="ECO:0000256" key="4">
    <source>
        <dbReference type="ARBA" id="ARBA00023002"/>
    </source>
</evidence>
<gene>
    <name evidence="7" type="primary">Pcyox1l_0</name>
    <name evidence="7" type="ORF">E2C01_015628</name>
</gene>
<dbReference type="EMBL" id="VSRR010001106">
    <property type="protein sequence ID" value="MPC22611.1"/>
    <property type="molecule type" value="Genomic_DNA"/>
</dbReference>
<feature type="domain" description="Prenylcysteine lyase" evidence="6">
    <location>
        <begin position="44"/>
        <end position="115"/>
    </location>
</feature>
<evidence type="ECO:0000256" key="1">
    <source>
        <dbReference type="ARBA" id="ARBA00001974"/>
    </source>
</evidence>
<comment type="cofactor">
    <cofactor evidence="1">
        <name>FAD</name>
        <dbReference type="ChEBI" id="CHEBI:57692"/>
    </cofactor>
</comment>
<dbReference type="AlphaFoldDB" id="A0A5B7DM31"/>
<evidence type="ECO:0000256" key="2">
    <source>
        <dbReference type="ARBA" id="ARBA00022630"/>
    </source>
</evidence>
<evidence type="ECO:0000313" key="7">
    <source>
        <dbReference type="EMBL" id="MPC22611.1"/>
    </source>
</evidence>
<keyword evidence="8" id="KW-1185">Reference proteome</keyword>
<organism evidence="7 8">
    <name type="scientific">Portunus trituberculatus</name>
    <name type="common">Swimming crab</name>
    <name type="synonym">Neptunus trituberculatus</name>
    <dbReference type="NCBI Taxonomy" id="210409"/>
    <lineage>
        <taxon>Eukaryota</taxon>
        <taxon>Metazoa</taxon>
        <taxon>Ecdysozoa</taxon>
        <taxon>Arthropoda</taxon>
        <taxon>Crustacea</taxon>
        <taxon>Multicrustacea</taxon>
        <taxon>Malacostraca</taxon>
        <taxon>Eumalacostraca</taxon>
        <taxon>Eucarida</taxon>
        <taxon>Decapoda</taxon>
        <taxon>Pleocyemata</taxon>
        <taxon>Brachyura</taxon>
        <taxon>Eubrachyura</taxon>
        <taxon>Portunoidea</taxon>
        <taxon>Portunidae</taxon>
        <taxon>Portuninae</taxon>
        <taxon>Portunus</taxon>
    </lineage>
</organism>
<dbReference type="PANTHER" id="PTHR15944">
    <property type="entry name" value="FARNESYLCYSTEINE LYASE"/>
    <property type="match status" value="1"/>
</dbReference>
<dbReference type="PANTHER" id="PTHR15944:SF0">
    <property type="entry name" value="PRENYLCYSTEINE LYASE DOMAIN-CONTAINING PROTEIN"/>
    <property type="match status" value="1"/>
</dbReference>
<keyword evidence="5" id="KW-0325">Glycoprotein</keyword>
<name>A0A5B7DM31_PORTR</name>
<dbReference type="GO" id="GO:0030328">
    <property type="term" value="P:prenylcysteine catabolic process"/>
    <property type="evidence" value="ECO:0007669"/>
    <property type="project" value="InterPro"/>
</dbReference>
<keyword evidence="4" id="KW-0560">Oxidoreductase</keyword>
<evidence type="ECO:0000256" key="5">
    <source>
        <dbReference type="ARBA" id="ARBA00023180"/>
    </source>
</evidence>
<protein>
    <submittedName>
        <fullName evidence="7">Prenylcysteine oxidase-like</fullName>
    </submittedName>
</protein>